<reference evidence="1 2" key="1">
    <citation type="journal article" date="2013" name="Proc. Natl. Acad. Sci. U.S.A.">
        <title>Genome of an arbuscular mycorrhizal fungus provides insight into the oldest plant symbiosis.</title>
        <authorList>
            <person name="Tisserant E."/>
            <person name="Malbreil M."/>
            <person name="Kuo A."/>
            <person name="Kohler A."/>
            <person name="Symeonidi A."/>
            <person name="Balestrini R."/>
            <person name="Charron P."/>
            <person name="Duensing N."/>
            <person name="Frei Dit Frey N."/>
            <person name="Gianinazzi-Pearson V."/>
            <person name="Gilbert L.B."/>
            <person name="Handa Y."/>
            <person name="Herr J.R."/>
            <person name="Hijri M."/>
            <person name="Koul R."/>
            <person name="Kawaguchi M."/>
            <person name="Krajinski F."/>
            <person name="Lammers P.J."/>
            <person name="Masclaux F.G."/>
            <person name="Murat C."/>
            <person name="Morin E."/>
            <person name="Ndikumana S."/>
            <person name="Pagni M."/>
            <person name="Petitpierre D."/>
            <person name="Requena N."/>
            <person name="Rosikiewicz P."/>
            <person name="Riley R."/>
            <person name="Saito K."/>
            <person name="San Clemente H."/>
            <person name="Shapiro H."/>
            <person name="van Tuinen D."/>
            <person name="Becard G."/>
            <person name="Bonfante P."/>
            <person name="Paszkowski U."/>
            <person name="Shachar-Hill Y.Y."/>
            <person name="Tuskan G.A."/>
            <person name="Young P.W."/>
            <person name="Sanders I.R."/>
            <person name="Henrissat B."/>
            <person name="Rensing S.A."/>
            <person name="Grigoriev I.V."/>
            <person name="Corradi N."/>
            <person name="Roux C."/>
            <person name="Martin F."/>
        </authorList>
    </citation>
    <scope>NUCLEOTIDE SEQUENCE [LARGE SCALE GENOMIC DNA]</scope>
    <source>
        <strain evidence="1 2">DAOM 197198</strain>
    </source>
</reference>
<accession>A0A2P4PCM6</accession>
<dbReference type="EMBL" id="AUPC02000276">
    <property type="protein sequence ID" value="POG63144.1"/>
    <property type="molecule type" value="Genomic_DNA"/>
</dbReference>
<organism evidence="1 2">
    <name type="scientific">Rhizophagus irregularis (strain DAOM 181602 / DAOM 197198 / MUCL 43194)</name>
    <name type="common">Arbuscular mycorrhizal fungus</name>
    <name type="synonym">Glomus intraradices</name>
    <dbReference type="NCBI Taxonomy" id="747089"/>
    <lineage>
        <taxon>Eukaryota</taxon>
        <taxon>Fungi</taxon>
        <taxon>Fungi incertae sedis</taxon>
        <taxon>Mucoromycota</taxon>
        <taxon>Glomeromycotina</taxon>
        <taxon>Glomeromycetes</taxon>
        <taxon>Glomerales</taxon>
        <taxon>Glomeraceae</taxon>
        <taxon>Rhizophagus</taxon>
    </lineage>
</organism>
<keyword evidence="2" id="KW-1185">Reference proteome</keyword>
<reference evidence="1 2" key="2">
    <citation type="journal article" date="2018" name="New Phytol.">
        <title>High intraspecific genome diversity in the model arbuscular mycorrhizal symbiont Rhizophagus irregularis.</title>
        <authorList>
            <person name="Chen E.C.H."/>
            <person name="Morin E."/>
            <person name="Beaudet D."/>
            <person name="Noel J."/>
            <person name="Yildirir G."/>
            <person name="Ndikumana S."/>
            <person name="Charron P."/>
            <person name="St-Onge C."/>
            <person name="Giorgi J."/>
            <person name="Kruger M."/>
            <person name="Marton T."/>
            <person name="Ropars J."/>
            <person name="Grigoriev I.V."/>
            <person name="Hainaut M."/>
            <person name="Henrissat B."/>
            <person name="Roux C."/>
            <person name="Martin F."/>
            <person name="Corradi N."/>
        </authorList>
    </citation>
    <scope>NUCLEOTIDE SEQUENCE [LARGE SCALE GENOMIC DNA]</scope>
    <source>
        <strain evidence="1 2">DAOM 197198</strain>
    </source>
</reference>
<evidence type="ECO:0000313" key="1">
    <source>
        <dbReference type="EMBL" id="POG63144.1"/>
    </source>
</evidence>
<dbReference type="Proteomes" id="UP000018888">
    <property type="component" value="Unassembled WGS sequence"/>
</dbReference>
<protein>
    <submittedName>
        <fullName evidence="1">Uncharacterized protein</fullName>
    </submittedName>
</protein>
<dbReference type="AlphaFoldDB" id="A0A2P4PCM6"/>
<comment type="caution">
    <text evidence="1">The sequence shown here is derived from an EMBL/GenBank/DDBJ whole genome shotgun (WGS) entry which is preliminary data.</text>
</comment>
<proteinExistence type="predicted"/>
<name>A0A2P4PCM6_RHIID</name>
<dbReference type="VEuPathDB" id="FungiDB:RhiirFUN_003395"/>
<gene>
    <name evidence="1" type="ORF">GLOIN_2v1882338</name>
</gene>
<evidence type="ECO:0000313" key="2">
    <source>
        <dbReference type="Proteomes" id="UP000018888"/>
    </source>
</evidence>
<sequence>MDLQQYDFNIKHRAGKANANADALSRMFEEDNQTLSCFMISIEKERQTNANESFTPVHEEYDADSEDDYTDRPAQRAIDLLNHCDNLLYDMQSYIEERSGNSSPINIISGIRYEFDNLNGPHSEDCICKDCQPPPARSPSPYSCCNEIICQCNEDNYSIDTEEYNNSWERQINGEAFSDYSEENQINIEEHIAWTMCGMDRQALENMYLENIKIKQVIAGQPINHGGSRCTMECDTENHHVHTYCTMCKKNLFYGTTIHNCIIGFTLGKIRPDMNPKFLINNQWWKEPQAVQLENNINYLKYIERLINYLPVYKVSLEPFIANLD</sequence>